<name>A0ABP9B0B2_9MICC</name>
<sequence length="272" mass="29558">MLTDASHPAGRVRDMTVSPLFTSLVGSGPIKAVFLHGLLGRGKNFTRIAKGLGDQAQTLLIDLPNHGASPWTEDFDYVQMADIAAVTVEEFADGEKVVLMGHSMGGKIAMLLALRHPHLVEKLVVVDIAPGESKGNFEVLMDGMLALPIDTYTTRSQAGADLATSVPSESTRAFLLQNLIMGKEGNRWEPNLVMLRENLPRIMAWPGATGTFDGPVLWIAGGDSPYITDADTAPMRALFPRVRKISIKGAGHWVHAQKPEETVYFLRQFITA</sequence>
<dbReference type="SUPFAM" id="SSF53474">
    <property type="entry name" value="alpha/beta-Hydrolases"/>
    <property type="match status" value="1"/>
</dbReference>
<evidence type="ECO:0000313" key="4">
    <source>
        <dbReference type="Proteomes" id="UP001500187"/>
    </source>
</evidence>
<dbReference type="PANTHER" id="PTHR46118">
    <property type="entry name" value="PROTEIN ABHD11"/>
    <property type="match status" value="1"/>
</dbReference>
<dbReference type="GO" id="GO:0016787">
    <property type="term" value="F:hydrolase activity"/>
    <property type="evidence" value="ECO:0007669"/>
    <property type="project" value="UniProtKB-KW"/>
</dbReference>
<accession>A0ABP9B0B2</accession>
<dbReference type="Pfam" id="PF00561">
    <property type="entry name" value="Abhydrolase_1"/>
    <property type="match status" value="1"/>
</dbReference>
<dbReference type="PANTHER" id="PTHR46118:SF4">
    <property type="entry name" value="PROTEIN ABHD11"/>
    <property type="match status" value="1"/>
</dbReference>
<keyword evidence="4" id="KW-1185">Reference proteome</keyword>
<dbReference type="PRINTS" id="PR00111">
    <property type="entry name" value="ABHYDROLASE"/>
</dbReference>
<dbReference type="Gene3D" id="3.40.50.1820">
    <property type="entry name" value="alpha/beta hydrolase"/>
    <property type="match status" value="1"/>
</dbReference>
<evidence type="ECO:0000313" key="3">
    <source>
        <dbReference type="EMBL" id="GAA4788213.1"/>
    </source>
</evidence>
<evidence type="ECO:0000256" key="1">
    <source>
        <dbReference type="ARBA" id="ARBA00022801"/>
    </source>
</evidence>
<dbReference type="Proteomes" id="UP001500187">
    <property type="component" value="Unassembled WGS sequence"/>
</dbReference>
<gene>
    <name evidence="3" type="ORF">GCM10023352_02420</name>
</gene>
<keyword evidence="1 3" id="KW-0378">Hydrolase</keyword>
<dbReference type="InterPro" id="IPR029058">
    <property type="entry name" value="AB_hydrolase_fold"/>
</dbReference>
<evidence type="ECO:0000259" key="2">
    <source>
        <dbReference type="Pfam" id="PF00561"/>
    </source>
</evidence>
<comment type="caution">
    <text evidence="3">The sequence shown here is derived from an EMBL/GenBank/DDBJ whole genome shotgun (WGS) entry which is preliminary data.</text>
</comment>
<organism evidence="3 4">
    <name type="scientific">Rothia endophytica</name>
    <dbReference type="NCBI Taxonomy" id="1324766"/>
    <lineage>
        <taxon>Bacteria</taxon>
        <taxon>Bacillati</taxon>
        <taxon>Actinomycetota</taxon>
        <taxon>Actinomycetes</taxon>
        <taxon>Micrococcales</taxon>
        <taxon>Micrococcaceae</taxon>
        <taxon>Rothia</taxon>
    </lineage>
</organism>
<reference evidence="4" key="1">
    <citation type="journal article" date="2019" name="Int. J. Syst. Evol. Microbiol.">
        <title>The Global Catalogue of Microorganisms (GCM) 10K type strain sequencing project: providing services to taxonomists for standard genome sequencing and annotation.</title>
        <authorList>
            <consortium name="The Broad Institute Genomics Platform"/>
            <consortium name="The Broad Institute Genome Sequencing Center for Infectious Disease"/>
            <person name="Wu L."/>
            <person name="Ma J."/>
        </authorList>
    </citation>
    <scope>NUCLEOTIDE SEQUENCE [LARGE SCALE GENOMIC DNA]</scope>
    <source>
        <strain evidence="4">JCM 18541</strain>
    </source>
</reference>
<dbReference type="InterPro" id="IPR000073">
    <property type="entry name" value="AB_hydrolase_1"/>
</dbReference>
<dbReference type="EMBL" id="BAABKP010000001">
    <property type="protein sequence ID" value="GAA4788213.1"/>
    <property type="molecule type" value="Genomic_DNA"/>
</dbReference>
<feature type="domain" description="AB hydrolase-1" evidence="2">
    <location>
        <begin position="33"/>
        <end position="259"/>
    </location>
</feature>
<protein>
    <submittedName>
        <fullName evidence="3">Alpha/beta fold hydrolase</fullName>
    </submittedName>
</protein>
<proteinExistence type="predicted"/>